<name>A0ABY9QFU7_GEOTD</name>
<sequence>MEEMEKKQDMERLREELNHWLAEEESDDDWKWLKRGGRHLSSFLSTRTEK</sequence>
<dbReference type="RefSeq" id="WP_011887004.1">
    <property type="nucleotide sequence ID" value="NZ_CP017690.1"/>
</dbReference>
<evidence type="ECO:0000313" key="1">
    <source>
        <dbReference type="EMBL" id="WMV77111.1"/>
    </source>
</evidence>
<keyword evidence="2" id="KW-1185">Reference proteome</keyword>
<evidence type="ECO:0000313" key="2">
    <source>
        <dbReference type="Proteomes" id="UP001297580"/>
    </source>
</evidence>
<organism evidence="1 2">
    <name type="scientific">Geobacillus thermodenitrificans</name>
    <dbReference type="NCBI Taxonomy" id="33940"/>
    <lineage>
        <taxon>Bacteria</taxon>
        <taxon>Bacillati</taxon>
        <taxon>Bacillota</taxon>
        <taxon>Bacilli</taxon>
        <taxon>Bacillales</taxon>
        <taxon>Anoxybacillaceae</taxon>
        <taxon>Geobacillus</taxon>
    </lineage>
</organism>
<accession>A0ABY9QFU7</accession>
<dbReference type="EMBL" id="CP133461">
    <property type="protein sequence ID" value="WMV77111.1"/>
    <property type="molecule type" value="Genomic_DNA"/>
</dbReference>
<dbReference type="Proteomes" id="UP001297580">
    <property type="component" value="Chromosome"/>
</dbReference>
<reference evidence="1 2" key="1">
    <citation type="submission" date="2023-08" db="EMBL/GenBank/DDBJ databases">
        <title>Complete genome sequence of Geobacillus thermodenitrificans K1041, a genetically tractable strain representative of the genus Geobacillus.</title>
        <authorList>
            <person name="Kani S."/>
            <person name="Suzuki H."/>
        </authorList>
    </citation>
    <scope>NUCLEOTIDE SEQUENCE [LARGE SCALE GENOMIC DNA]</scope>
    <source>
        <strain evidence="1 2">K1041</strain>
    </source>
</reference>
<protein>
    <submittedName>
        <fullName evidence="1">Uncharacterized protein</fullName>
    </submittedName>
</protein>
<proteinExistence type="predicted"/>
<gene>
    <name evidence="1" type="ORF">HSX42_04850</name>
</gene>
<dbReference type="GeneID" id="87624194"/>